<evidence type="ECO:0000256" key="2">
    <source>
        <dbReference type="ARBA" id="ARBA00008573"/>
    </source>
</evidence>
<feature type="transmembrane region" description="Helical" evidence="6">
    <location>
        <begin position="73"/>
        <end position="93"/>
    </location>
</feature>
<keyword evidence="3 6" id="KW-0812">Transmembrane</keyword>
<reference evidence="8" key="1">
    <citation type="submission" date="2020-05" db="EMBL/GenBank/DDBJ databases">
        <title>Mycena genomes resolve the evolution of fungal bioluminescence.</title>
        <authorList>
            <person name="Tsai I.J."/>
        </authorList>
    </citation>
    <scope>NUCLEOTIDE SEQUENCE</scope>
    <source>
        <strain evidence="8">160909Yilan</strain>
    </source>
</reference>
<evidence type="ECO:0000256" key="7">
    <source>
        <dbReference type="SAM" id="MobiDB-lite"/>
    </source>
</evidence>
<dbReference type="Proteomes" id="UP000623467">
    <property type="component" value="Unassembled WGS sequence"/>
</dbReference>
<comment type="subcellular location">
    <subcellularLocation>
        <location evidence="1 6">Membrane</location>
        <topology evidence="1 6">Multi-pass membrane protein</topology>
    </subcellularLocation>
</comment>
<feature type="compositionally biased region" description="Low complexity" evidence="7">
    <location>
        <begin position="180"/>
        <end position="195"/>
    </location>
</feature>
<evidence type="ECO:0000256" key="6">
    <source>
        <dbReference type="RuleBase" id="RU362006"/>
    </source>
</evidence>
<dbReference type="AlphaFoldDB" id="A0A8H6XDZ6"/>
<dbReference type="EMBL" id="JACAZH010000031">
    <property type="protein sequence ID" value="KAF7339615.1"/>
    <property type="molecule type" value="Genomic_DNA"/>
</dbReference>
<proteinExistence type="inferred from homology"/>
<dbReference type="PANTHER" id="PTHR12300">
    <property type="entry name" value="HVA22-LIKE PROTEINS"/>
    <property type="match status" value="1"/>
</dbReference>
<evidence type="ECO:0000256" key="4">
    <source>
        <dbReference type="ARBA" id="ARBA00022989"/>
    </source>
</evidence>
<gene>
    <name evidence="8" type="ORF">MSAN_02176000</name>
</gene>
<evidence type="ECO:0000256" key="3">
    <source>
        <dbReference type="ARBA" id="ARBA00022692"/>
    </source>
</evidence>
<evidence type="ECO:0000313" key="8">
    <source>
        <dbReference type="EMBL" id="KAF7339615.1"/>
    </source>
</evidence>
<feature type="transmembrane region" description="Helical" evidence="6">
    <location>
        <begin position="41"/>
        <end position="61"/>
    </location>
</feature>
<keyword evidence="4 6" id="KW-1133">Transmembrane helix</keyword>
<evidence type="ECO:0000313" key="9">
    <source>
        <dbReference type="Proteomes" id="UP000623467"/>
    </source>
</evidence>
<accession>A0A8H6XDZ6</accession>
<organism evidence="8 9">
    <name type="scientific">Mycena sanguinolenta</name>
    <dbReference type="NCBI Taxonomy" id="230812"/>
    <lineage>
        <taxon>Eukaryota</taxon>
        <taxon>Fungi</taxon>
        <taxon>Dikarya</taxon>
        <taxon>Basidiomycota</taxon>
        <taxon>Agaricomycotina</taxon>
        <taxon>Agaricomycetes</taxon>
        <taxon>Agaricomycetidae</taxon>
        <taxon>Agaricales</taxon>
        <taxon>Marasmiineae</taxon>
        <taxon>Mycenaceae</taxon>
        <taxon>Mycena</taxon>
    </lineage>
</organism>
<dbReference type="Pfam" id="PF03134">
    <property type="entry name" value="TB2_DP1_HVA22"/>
    <property type="match status" value="1"/>
</dbReference>
<comment type="caution">
    <text evidence="8">The sequence shown here is derived from an EMBL/GenBank/DDBJ whole genome shotgun (WGS) entry which is preliminary data.</text>
</comment>
<dbReference type="GO" id="GO:0016020">
    <property type="term" value="C:membrane"/>
    <property type="evidence" value="ECO:0007669"/>
    <property type="project" value="UniProtKB-SubCell"/>
</dbReference>
<feature type="region of interest" description="Disordered" evidence="7">
    <location>
        <begin position="180"/>
        <end position="213"/>
    </location>
</feature>
<name>A0A8H6XDZ6_9AGAR</name>
<dbReference type="OrthoDB" id="434647at2759"/>
<comment type="similarity">
    <text evidence="2 6">Belongs to the DP1 family.</text>
</comment>
<sequence>MFLSFLSHVLSAWFAFLIPVFGTYKALSHRPVSEPELERWAMYWSVMGLITAYQYLGEFLISWLPFYWEVKTLFLLWLALPQTQGSTFIYQMYLEPFFRKNEVELDADVASINAKTFAFLQDRLAALWQIVLGLINKGAAQQQATGAPGQAPASGGLNMDSAMNMLRTFGPSVMSAFQPAPASASAPSPAPSAHPQRGFKLGEHPGRRTSRCPSLPRTPVCHLGIRLPCLDHCLRLCRITVVHMVVQIHTSFYVQINPQLVDAETPPPRPLHCNPGLPRCRRNTEKSSSPSTR</sequence>
<dbReference type="InterPro" id="IPR004345">
    <property type="entry name" value="TB2_DP1_HVA22"/>
</dbReference>
<evidence type="ECO:0000256" key="1">
    <source>
        <dbReference type="ARBA" id="ARBA00004141"/>
    </source>
</evidence>
<dbReference type="PANTHER" id="PTHR12300:SF161">
    <property type="entry name" value="RECEPTOR EXPRESSION-ENHANCING PROTEIN"/>
    <property type="match status" value="1"/>
</dbReference>
<evidence type="ECO:0000256" key="5">
    <source>
        <dbReference type="ARBA" id="ARBA00023136"/>
    </source>
</evidence>
<feature type="region of interest" description="Disordered" evidence="7">
    <location>
        <begin position="264"/>
        <end position="293"/>
    </location>
</feature>
<keyword evidence="9" id="KW-1185">Reference proteome</keyword>
<keyword evidence="5 6" id="KW-0472">Membrane</keyword>
<protein>
    <recommendedName>
        <fullName evidence="6">Protein YOP1</fullName>
    </recommendedName>
</protein>
<comment type="caution">
    <text evidence="6">Lacks conserved residue(s) required for the propagation of feature annotation.</text>
</comment>